<evidence type="ECO:0000313" key="1">
    <source>
        <dbReference type="EMBL" id="CAG8460889.1"/>
    </source>
</evidence>
<name>A0ACA9K9J2_9GLOM</name>
<protein>
    <submittedName>
        <fullName evidence="1">7013_t:CDS:1</fullName>
    </submittedName>
</protein>
<organism evidence="1 2">
    <name type="scientific">Dentiscutata heterogama</name>
    <dbReference type="NCBI Taxonomy" id="1316150"/>
    <lineage>
        <taxon>Eukaryota</taxon>
        <taxon>Fungi</taxon>
        <taxon>Fungi incertae sedis</taxon>
        <taxon>Mucoromycota</taxon>
        <taxon>Glomeromycotina</taxon>
        <taxon>Glomeromycetes</taxon>
        <taxon>Diversisporales</taxon>
        <taxon>Gigasporaceae</taxon>
        <taxon>Dentiscutata</taxon>
    </lineage>
</organism>
<sequence length="117" mass="13883">MSDDHDLLLFTHNHTHNNGFSLIKVNEEFLALAFFNRKGGRKKKSIDVPSTYRIELKPSHMMKDIKLEKRKENNEMYNLFVIPRESEACNIYYKAGTYEEKLLVEIEVHNFFETLND</sequence>
<evidence type="ECO:0000313" key="2">
    <source>
        <dbReference type="Proteomes" id="UP000789702"/>
    </source>
</evidence>
<keyword evidence="2" id="KW-1185">Reference proteome</keyword>
<proteinExistence type="predicted"/>
<dbReference type="EMBL" id="CAJVPU010000749">
    <property type="protein sequence ID" value="CAG8460889.1"/>
    <property type="molecule type" value="Genomic_DNA"/>
</dbReference>
<gene>
    <name evidence="1" type="ORF">DHETER_LOCUS1277</name>
</gene>
<dbReference type="Proteomes" id="UP000789702">
    <property type="component" value="Unassembled WGS sequence"/>
</dbReference>
<accession>A0ACA9K9J2</accession>
<comment type="caution">
    <text evidence="1">The sequence shown here is derived from an EMBL/GenBank/DDBJ whole genome shotgun (WGS) entry which is preliminary data.</text>
</comment>
<reference evidence="1" key="1">
    <citation type="submission" date="2021-06" db="EMBL/GenBank/DDBJ databases">
        <authorList>
            <person name="Kallberg Y."/>
            <person name="Tangrot J."/>
            <person name="Rosling A."/>
        </authorList>
    </citation>
    <scope>NUCLEOTIDE SEQUENCE</scope>
    <source>
        <strain evidence="1">IL203A</strain>
    </source>
</reference>